<dbReference type="EMBL" id="CP007155">
    <property type="protein sequence ID" value="AHH95854.1"/>
    <property type="molecule type" value="Genomic_DNA"/>
</dbReference>
<dbReference type="Pfam" id="PF00067">
    <property type="entry name" value="p450"/>
    <property type="match status" value="1"/>
</dbReference>
<dbReference type="GO" id="GO:0016705">
    <property type="term" value="F:oxidoreductase activity, acting on paired donors, with incorporation or reduction of molecular oxygen"/>
    <property type="evidence" value="ECO:0007669"/>
    <property type="project" value="InterPro"/>
</dbReference>
<dbReference type="PANTHER" id="PTHR24291:SF50">
    <property type="entry name" value="BIFUNCTIONAL ALBAFLAVENONE MONOOXYGENASE_TERPENE SYNTHASE"/>
    <property type="match status" value="1"/>
</dbReference>
<dbReference type="RefSeq" id="WP_030108366.1">
    <property type="nucleotide sequence ID" value="NZ_CP007155.1"/>
</dbReference>
<keyword evidence="2 7" id="KW-0349">Heme</keyword>
<evidence type="ECO:0000313" key="10">
    <source>
        <dbReference type="Proteomes" id="UP000019225"/>
    </source>
</evidence>
<dbReference type="InterPro" id="IPR050196">
    <property type="entry name" value="Cytochrome_P450_Monoox"/>
</dbReference>
<dbReference type="CDD" id="cd11049">
    <property type="entry name" value="CYP170A1-like"/>
    <property type="match status" value="1"/>
</dbReference>
<evidence type="ECO:0000256" key="1">
    <source>
        <dbReference type="ARBA" id="ARBA00010617"/>
    </source>
</evidence>
<dbReference type="KEGG" id="kal:KALB_2486"/>
<dbReference type="eggNOG" id="COG2124">
    <property type="taxonomic scope" value="Bacteria"/>
</dbReference>
<keyword evidence="6 8" id="KW-0503">Monooxygenase</keyword>
<evidence type="ECO:0000256" key="6">
    <source>
        <dbReference type="ARBA" id="ARBA00023033"/>
    </source>
</evidence>
<dbReference type="HOGENOM" id="CLU_001570_5_1_11"/>
<dbReference type="Gene3D" id="1.10.630.10">
    <property type="entry name" value="Cytochrome P450"/>
    <property type="match status" value="1"/>
</dbReference>
<dbReference type="PROSITE" id="PS00086">
    <property type="entry name" value="CYTOCHROME_P450"/>
    <property type="match status" value="1"/>
</dbReference>
<comment type="cofactor">
    <cofactor evidence="7">
        <name>heme</name>
        <dbReference type="ChEBI" id="CHEBI:30413"/>
    </cofactor>
</comment>
<dbReference type="Proteomes" id="UP000019225">
    <property type="component" value="Chromosome"/>
</dbReference>
<keyword evidence="3 7" id="KW-0479">Metal-binding</keyword>
<dbReference type="GO" id="GO:0004497">
    <property type="term" value="F:monooxygenase activity"/>
    <property type="evidence" value="ECO:0007669"/>
    <property type="project" value="UniProtKB-KW"/>
</dbReference>
<protein>
    <submittedName>
        <fullName evidence="9">Cytochrome P450</fullName>
    </submittedName>
</protein>
<feature type="binding site" description="axial binding residue" evidence="7">
    <location>
        <position position="396"/>
    </location>
    <ligand>
        <name>heme</name>
        <dbReference type="ChEBI" id="CHEBI:30413"/>
    </ligand>
    <ligandPart>
        <name>Fe</name>
        <dbReference type="ChEBI" id="CHEBI:18248"/>
    </ligandPart>
</feature>
<accession>W5WCB7</accession>
<dbReference type="PRINTS" id="PR00385">
    <property type="entry name" value="P450"/>
</dbReference>
<dbReference type="AlphaFoldDB" id="W5WCB7"/>
<dbReference type="InterPro" id="IPR017972">
    <property type="entry name" value="Cyt_P450_CS"/>
</dbReference>
<dbReference type="PRINTS" id="PR00463">
    <property type="entry name" value="EP450I"/>
</dbReference>
<sequence length="449" mass="49108">MPAQLNTLDAVPIAPGRWPLLGHTPSLLRRRFGFTSSLREHGDLVKIYLGPLATYVVTSPDLVHQVLVTDGASFDKGIMFDRFRPYFGNGIAMSNGSFHRKQRRLVQPAFHRERIAGYTAAMSGKAAELSGSWSTGQVIEFDLAMQELAVNIVGETLFATELGAQAIAEAQRSMPVVIKQGMVRALSPGFVEKLPIPGNRRFDLAISRLRRIVGEVIAAGRAEGADRGDVLSMLLLARDADTGEGMDDGQVYDEVVTLLTGGIETTALALAWFFHEVGRAPEIERRLHAEVDQVLDGRPVTIEDVPKLVYTQQIAQEVLRAYPIWLLMRRASAEVELGGVRLPVGTEVTLSPHALHHDPRYFPDPDRFDPDRWAPERDSGPPKGAYVPFGAGARQCIGNVFAQTEIVAAAATIAASWRLVPVAGRPVRQKVTGAAYPSQLPMTAQRRNV</sequence>
<dbReference type="GO" id="GO:0020037">
    <property type="term" value="F:heme binding"/>
    <property type="evidence" value="ECO:0007669"/>
    <property type="project" value="InterPro"/>
</dbReference>
<name>W5WCB7_9PSEU</name>
<keyword evidence="4 8" id="KW-0560">Oxidoreductase</keyword>
<organism evidence="9 10">
    <name type="scientific">Kutzneria albida DSM 43870</name>
    <dbReference type="NCBI Taxonomy" id="1449976"/>
    <lineage>
        <taxon>Bacteria</taxon>
        <taxon>Bacillati</taxon>
        <taxon>Actinomycetota</taxon>
        <taxon>Actinomycetes</taxon>
        <taxon>Pseudonocardiales</taxon>
        <taxon>Pseudonocardiaceae</taxon>
        <taxon>Kutzneria</taxon>
    </lineage>
</organism>
<reference evidence="9 10" key="1">
    <citation type="journal article" date="2014" name="BMC Genomics">
        <title>Complete genome sequence of producer of the glycopeptide antibiotic Aculeximycin Kutzneria albida DSM 43870T, a representative of minor genus of Pseudonocardiaceae.</title>
        <authorList>
            <person name="Rebets Y."/>
            <person name="Tokovenko B."/>
            <person name="Lushchyk I."/>
            <person name="Ruckert C."/>
            <person name="Zaburannyi N."/>
            <person name="Bechthold A."/>
            <person name="Kalinowski J."/>
            <person name="Luzhetskyy A."/>
        </authorList>
    </citation>
    <scope>NUCLEOTIDE SEQUENCE [LARGE SCALE GENOMIC DNA]</scope>
    <source>
        <strain evidence="9">DSM 43870</strain>
    </source>
</reference>
<dbReference type="PANTHER" id="PTHR24291">
    <property type="entry name" value="CYTOCHROME P450 FAMILY 4"/>
    <property type="match status" value="1"/>
</dbReference>
<dbReference type="OrthoDB" id="5290182at2"/>
<dbReference type="SUPFAM" id="SSF48264">
    <property type="entry name" value="Cytochrome P450"/>
    <property type="match status" value="1"/>
</dbReference>
<keyword evidence="10" id="KW-1185">Reference proteome</keyword>
<evidence type="ECO:0000313" key="9">
    <source>
        <dbReference type="EMBL" id="AHH95854.1"/>
    </source>
</evidence>
<evidence type="ECO:0000256" key="2">
    <source>
        <dbReference type="ARBA" id="ARBA00022617"/>
    </source>
</evidence>
<evidence type="ECO:0000256" key="7">
    <source>
        <dbReference type="PIRSR" id="PIRSR602401-1"/>
    </source>
</evidence>
<evidence type="ECO:0000256" key="8">
    <source>
        <dbReference type="RuleBase" id="RU000461"/>
    </source>
</evidence>
<dbReference type="InterPro" id="IPR001128">
    <property type="entry name" value="Cyt_P450"/>
</dbReference>
<dbReference type="GO" id="GO:0005506">
    <property type="term" value="F:iron ion binding"/>
    <property type="evidence" value="ECO:0007669"/>
    <property type="project" value="InterPro"/>
</dbReference>
<comment type="similarity">
    <text evidence="1 8">Belongs to the cytochrome P450 family.</text>
</comment>
<evidence type="ECO:0000256" key="5">
    <source>
        <dbReference type="ARBA" id="ARBA00023004"/>
    </source>
</evidence>
<proteinExistence type="inferred from homology"/>
<dbReference type="STRING" id="1449976.KALB_2486"/>
<gene>
    <name evidence="9" type="ORF">KALB_2486</name>
</gene>
<evidence type="ECO:0000256" key="3">
    <source>
        <dbReference type="ARBA" id="ARBA00022723"/>
    </source>
</evidence>
<dbReference type="PATRIC" id="fig|1449976.3.peg.2490"/>
<keyword evidence="5 7" id="KW-0408">Iron</keyword>
<evidence type="ECO:0000256" key="4">
    <source>
        <dbReference type="ARBA" id="ARBA00023002"/>
    </source>
</evidence>
<dbReference type="InterPro" id="IPR002401">
    <property type="entry name" value="Cyt_P450_E_grp-I"/>
</dbReference>
<dbReference type="InterPro" id="IPR036396">
    <property type="entry name" value="Cyt_P450_sf"/>
</dbReference>